<proteinExistence type="predicted"/>
<sequence>MKLAPHTARTVLISAALALPLALAGCGSDEDSQQAASSASSGVSSARGSSSASSETTGVGEKQQRPDGQKPSGEPSPGNPAPPAGAPNGGGGAPDRPGAVPVQGSDQDQIRSIVNGLGNTDRSAADYQLYIADNSCTAYLDANGGMENLRQNAEGARDRPASEVAPRITGVDPITVNGERATATVTVEQNGSPATQDMQFARENGRWTICPS</sequence>
<organism evidence="3 4">
    <name type="scientific">Corynebacterium heidelbergense</name>
    <dbReference type="NCBI Taxonomy" id="2055947"/>
    <lineage>
        <taxon>Bacteria</taxon>
        <taxon>Bacillati</taxon>
        <taxon>Actinomycetota</taxon>
        <taxon>Actinomycetes</taxon>
        <taxon>Mycobacteriales</taxon>
        <taxon>Corynebacteriaceae</taxon>
        <taxon>Corynebacterium</taxon>
    </lineage>
</organism>
<evidence type="ECO:0000256" key="2">
    <source>
        <dbReference type="SAM" id="SignalP"/>
    </source>
</evidence>
<dbReference type="Proteomes" id="UP000251047">
    <property type="component" value="Unassembled WGS sequence"/>
</dbReference>
<comment type="caution">
    <text evidence="3">The sequence shown here is derived from an EMBL/GenBank/DDBJ whole genome shotgun (WGS) entry which is preliminary data.</text>
</comment>
<dbReference type="OrthoDB" id="4426207at2"/>
<dbReference type="EMBL" id="PHQP01000041">
    <property type="protein sequence ID" value="RAV33857.1"/>
    <property type="molecule type" value="Genomic_DNA"/>
</dbReference>
<dbReference type="AlphaFoldDB" id="A0A364VB43"/>
<evidence type="ECO:0000256" key="1">
    <source>
        <dbReference type="SAM" id="MobiDB-lite"/>
    </source>
</evidence>
<feature type="signal peptide" evidence="2">
    <location>
        <begin position="1"/>
        <end position="24"/>
    </location>
</feature>
<accession>A0A364VB43</accession>
<protein>
    <recommendedName>
        <fullName evidence="5">DUF4878 domain-containing protein</fullName>
    </recommendedName>
</protein>
<evidence type="ECO:0008006" key="5">
    <source>
        <dbReference type="Google" id="ProtNLM"/>
    </source>
</evidence>
<feature type="chain" id="PRO_5016712218" description="DUF4878 domain-containing protein" evidence="2">
    <location>
        <begin position="25"/>
        <end position="212"/>
    </location>
</feature>
<keyword evidence="2" id="KW-0732">Signal</keyword>
<evidence type="ECO:0000313" key="4">
    <source>
        <dbReference type="Proteomes" id="UP000251047"/>
    </source>
</evidence>
<feature type="region of interest" description="Disordered" evidence="1">
    <location>
        <begin position="26"/>
        <end position="105"/>
    </location>
</feature>
<feature type="compositionally biased region" description="Low complexity" evidence="1">
    <location>
        <begin position="33"/>
        <end position="60"/>
    </location>
</feature>
<reference evidence="3 4" key="1">
    <citation type="journal article" date="2018" name="Syst. Appl. Microbiol.">
        <title>Corynebacterium heidelbergense sp. nov., isolated from the preen glands of Egyptian geese (Alopochen aegyptiacus).</title>
        <authorList>
            <person name="Braun M.S."/>
            <person name="Wang E."/>
            <person name="Zimmermann S."/>
            <person name="Wink M."/>
        </authorList>
    </citation>
    <scope>NUCLEOTIDE SEQUENCE [LARGE SCALE GENOMIC DNA]</scope>
    <source>
        <strain evidence="3 4">DSM 104638</strain>
    </source>
</reference>
<dbReference type="PROSITE" id="PS51257">
    <property type="entry name" value="PROKAR_LIPOPROTEIN"/>
    <property type="match status" value="1"/>
</dbReference>
<gene>
    <name evidence="3" type="ORF">CWC39_06205</name>
</gene>
<dbReference type="RefSeq" id="WP_112769642.1">
    <property type="nucleotide sequence ID" value="NZ_CP063191.1"/>
</dbReference>
<name>A0A364VB43_9CORY</name>
<evidence type="ECO:0000313" key="3">
    <source>
        <dbReference type="EMBL" id="RAV33857.1"/>
    </source>
</evidence>